<keyword evidence="2" id="KW-0964">Secreted</keyword>
<feature type="domain" description="Single" evidence="4">
    <location>
        <begin position="36"/>
        <end position="101"/>
    </location>
</feature>
<dbReference type="SMART" id="SM01318">
    <property type="entry name" value="SVWC"/>
    <property type="match status" value="1"/>
</dbReference>
<dbReference type="EMBL" id="BMAV01025177">
    <property type="protein sequence ID" value="GFS39116.1"/>
    <property type="molecule type" value="Genomic_DNA"/>
</dbReference>
<evidence type="ECO:0000313" key="5">
    <source>
        <dbReference type="EMBL" id="GFS39116.1"/>
    </source>
</evidence>
<proteinExistence type="predicted"/>
<dbReference type="AlphaFoldDB" id="A0A8X6IBI5"/>
<name>A0A8X6IBI5_9ARAC</name>
<dbReference type="GO" id="GO:0005576">
    <property type="term" value="C:extracellular region"/>
    <property type="evidence" value="ECO:0007669"/>
    <property type="project" value="UniProtKB-SubCell"/>
</dbReference>
<evidence type="ECO:0000256" key="1">
    <source>
        <dbReference type="ARBA" id="ARBA00004613"/>
    </source>
</evidence>
<keyword evidence="3" id="KW-0732">Signal</keyword>
<evidence type="ECO:0000313" key="6">
    <source>
        <dbReference type="Proteomes" id="UP000886998"/>
    </source>
</evidence>
<evidence type="ECO:0000259" key="4">
    <source>
        <dbReference type="SMART" id="SM01318"/>
    </source>
</evidence>
<dbReference type="Proteomes" id="UP000886998">
    <property type="component" value="Unassembled WGS sequence"/>
</dbReference>
<reference evidence="5" key="1">
    <citation type="submission" date="2020-08" db="EMBL/GenBank/DDBJ databases">
        <title>Multicomponent nature underlies the extraordinary mechanical properties of spider dragline silk.</title>
        <authorList>
            <person name="Kono N."/>
            <person name="Nakamura H."/>
            <person name="Mori M."/>
            <person name="Yoshida Y."/>
            <person name="Ohtoshi R."/>
            <person name="Malay A.D."/>
            <person name="Moran D.A.P."/>
            <person name="Tomita M."/>
            <person name="Numata K."/>
            <person name="Arakawa K."/>
        </authorList>
    </citation>
    <scope>NUCLEOTIDE SEQUENCE</scope>
</reference>
<evidence type="ECO:0000256" key="2">
    <source>
        <dbReference type="ARBA" id="ARBA00022525"/>
    </source>
</evidence>
<dbReference type="OrthoDB" id="6406490at2759"/>
<organism evidence="5 6">
    <name type="scientific">Trichonephila inaurata madagascariensis</name>
    <dbReference type="NCBI Taxonomy" id="2747483"/>
    <lineage>
        <taxon>Eukaryota</taxon>
        <taxon>Metazoa</taxon>
        <taxon>Ecdysozoa</taxon>
        <taxon>Arthropoda</taxon>
        <taxon>Chelicerata</taxon>
        <taxon>Arachnida</taxon>
        <taxon>Araneae</taxon>
        <taxon>Araneomorphae</taxon>
        <taxon>Entelegynae</taxon>
        <taxon>Araneoidea</taxon>
        <taxon>Nephilidae</taxon>
        <taxon>Trichonephila</taxon>
        <taxon>Trichonephila inaurata</taxon>
    </lineage>
</organism>
<protein>
    <recommendedName>
        <fullName evidence="4">Single domain-containing protein</fullName>
    </recommendedName>
</protein>
<dbReference type="InterPro" id="IPR029277">
    <property type="entry name" value="SVWC_dom"/>
</dbReference>
<evidence type="ECO:0000256" key="3">
    <source>
        <dbReference type="SAM" id="SignalP"/>
    </source>
</evidence>
<feature type="chain" id="PRO_5036462189" description="Single domain-containing protein" evidence="3">
    <location>
        <begin position="23"/>
        <end position="106"/>
    </location>
</feature>
<accession>A0A8X6IBI5</accession>
<keyword evidence="6" id="KW-1185">Reference proteome</keyword>
<sequence length="106" mass="11856">MHWLLAVACILVFIQWLPGLNGQDSSGYTNTDDGFCKFEGSIRVPVGETGYNDKKCELLKCKRGFFSTLGCPDLPAPVSPENCMLVRREGHHPDCCPRYKCVNDED</sequence>
<comment type="subcellular location">
    <subcellularLocation>
        <location evidence="1">Secreted</location>
    </subcellularLocation>
</comment>
<comment type="caution">
    <text evidence="5">The sequence shown here is derived from an EMBL/GenBank/DDBJ whole genome shotgun (WGS) entry which is preliminary data.</text>
</comment>
<gene>
    <name evidence="5" type="ORF">TNIN_148421</name>
</gene>
<feature type="signal peptide" evidence="3">
    <location>
        <begin position="1"/>
        <end position="22"/>
    </location>
</feature>
<dbReference type="Pfam" id="PF15430">
    <property type="entry name" value="SVWC"/>
    <property type="match status" value="1"/>
</dbReference>